<dbReference type="HOGENOM" id="CLU_119114_0_0_1"/>
<dbReference type="EMBL" id="DS990639">
    <property type="protein sequence ID" value="EGC46045.1"/>
    <property type="molecule type" value="Genomic_DNA"/>
</dbReference>
<proteinExistence type="predicted"/>
<evidence type="ECO:0000313" key="2">
    <source>
        <dbReference type="Proteomes" id="UP000008142"/>
    </source>
</evidence>
<dbReference type="AlphaFoldDB" id="F0UKU1"/>
<gene>
    <name evidence="1" type="ORF">HCEG_05260</name>
</gene>
<sequence length="198" mass="22195">MALGSNILGVGSDFGQGSTTWLPAHRRFSSENTPNQTENAQFNATQKLIYLVKISQQAQLPFGPIFINASFLKPRSKHIEAVCYSKNDELKTQDIHSKKKHEADQIGCMIAQGNAKRSSLYFSLHSQKKVLPWRKTTWIDGEFFLKLLDPSWLGGYGRHKLVSDNNCNLNGGVKKGLHPFLGICIFAIDVPGYRPNFD</sequence>
<organism evidence="2">
    <name type="scientific">Ajellomyces capsulatus (strain H88)</name>
    <name type="common">Darling's disease fungus</name>
    <name type="synonym">Histoplasma capsulatum</name>
    <dbReference type="NCBI Taxonomy" id="544711"/>
    <lineage>
        <taxon>Eukaryota</taxon>
        <taxon>Fungi</taxon>
        <taxon>Dikarya</taxon>
        <taxon>Ascomycota</taxon>
        <taxon>Pezizomycotina</taxon>
        <taxon>Eurotiomycetes</taxon>
        <taxon>Eurotiomycetidae</taxon>
        <taxon>Onygenales</taxon>
        <taxon>Ajellomycetaceae</taxon>
        <taxon>Histoplasma</taxon>
    </lineage>
</organism>
<reference evidence="2" key="1">
    <citation type="submission" date="2008-07" db="EMBL/GenBank/DDBJ databases">
        <title>Annotation of Ajellomyces capsulatus strain H88.</title>
        <authorList>
            <person name="Champion M."/>
            <person name="Cuomo C."/>
            <person name="Ma L.-J."/>
            <person name="Henn M.R."/>
            <person name="Sil A."/>
            <person name="Goldman B."/>
            <person name="Young S.K."/>
            <person name="Kodira C.D."/>
            <person name="Zeng Q."/>
            <person name="Koehrsen M."/>
            <person name="Alvarado L."/>
            <person name="Berlin A."/>
            <person name="Borenstein D."/>
            <person name="Chen Z."/>
            <person name="Engels R."/>
            <person name="Freedman E."/>
            <person name="Gellesch M."/>
            <person name="Goldberg J."/>
            <person name="Griggs A."/>
            <person name="Gujja S."/>
            <person name="Heiman D."/>
            <person name="Hepburn T."/>
            <person name="Howarth C."/>
            <person name="Jen D."/>
            <person name="Larson L."/>
            <person name="Lewis B."/>
            <person name="Mehta T."/>
            <person name="Park D."/>
            <person name="Pearson M."/>
            <person name="Roberts A."/>
            <person name="Saif S."/>
            <person name="Shea T."/>
            <person name="Shenoy N."/>
            <person name="Sisk P."/>
            <person name="Stolte C."/>
            <person name="Sykes S."/>
            <person name="Walk T."/>
            <person name="White J."/>
            <person name="Yandava C."/>
            <person name="Klein B."/>
            <person name="McEwen J.G."/>
            <person name="Puccia R."/>
            <person name="Goldman G.H."/>
            <person name="Felipe M.S."/>
            <person name="Nino-Vega G."/>
            <person name="San-Blas G."/>
            <person name="Taylor J."/>
            <person name="Mendoza L."/>
            <person name="Galagan J."/>
            <person name="Nusbaum C."/>
            <person name="Birren B."/>
        </authorList>
    </citation>
    <scope>NUCLEOTIDE SEQUENCE [LARGE SCALE GENOMIC DNA]</scope>
    <source>
        <strain evidence="2">H88</strain>
    </source>
</reference>
<name>F0UKU1_AJEC8</name>
<accession>F0UKU1</accession>
<evidence type="ECO:0000313" key="1">
    <source>
        <dbReference type="EMBL" id="EGC46045.1"/>
    </source>
</evidence>
<protein>
    <submittedName>
        <fullName evidence="1">Predicted protein</fullName>
    </submittedName>
</protein>
<dbReference type="Proteomes" id="UP000008142">
    <property type="component" value="Unassembled WGS sequence"/>
</dbReference>
<dbReference type="OMA" id="HIEAVCY"/>